<dbReference type="Proteomes" id="UP000703661">
    <property type="component" value="Unassembled WGS sequence"/>
</dbReference>
<keyword evidence="2" id="KW-1185">Reference proteome</keyword>
<dbReference type="AlphaFoldDB" id="A0A9P6SX85"/>
<evidence type="ECO:0000313" key="2">
    <source>
        <dbReference type="Proteomes" id="UP000703661"/>
    </source>
</evidence>
<gene>
    <name evidence="1" type="ORF">BGZ80_002462</name>
</gene>
<accession>A0A9P6SX85</accession>
<organism evidence="1 2">
    <name type="scientific">Entomortierella chlamydospora</name>
    <dbReference type="NCBI Taxonomy" id="101097"/>
    <lineage>
        <taxon>Eukaryota</taxon>
        <taxon>Fungi</taxon>
        <taxon>Fungi incertae sedis</taxon>
        <taxon>Mucoromycota</taxon>
        <taxon>Mortierellomycotina</taxon>
        <taxon>Mortierellomycetes</taxon>
        <taxon>Mortierellales</taxon>
        <taxon>Mortierellaceae</taxon>
        <taxon>Entomortierella</taxon>
    </lineage>
</organism>
<dbReference type="EMBL" id="JAAAID010001609">
    <property type="protein sequence ID" value="KAG0009368.1"/>
    <property type="molecule type" value="Genomic_DNA"/>
</dbReference>
<protein>
    <submittedName>
        <fullName evidence="1">Uncharacterized protein</fullName>
    </submittedName>
</protein>
<proteinExistence type="predicted"/>
<evidence type="ECO:0000313" key="1">
    <source>
        <dbReference type="EMBL" id="KAG0009368.1"/>
    </source>
</evidence>
<reference evidence="1" key="1">
    <citation type="journal article" date="2020" name="Fungal Divers.">
        <title>Resolving the Mortierellaceae phylogeny through synthesis of multi-gene phylogenetics and phylogenomics.</title>
        <authorList>
            <person name="Vandepol N."/>
            <person name="Liber J."/>
            <person name="Desiro A."/>
            <person name="Na H."/>
            <person name="Kennedy M."/>
            <person name="Barry K."/>
            <person name="Grigoriev I.V."/>
            <person name="Miller A.N."/>
            <person name="O'Donnell K."/>
            <person name="Stajich J.E."/>
            <person name="Bonito G."/>
        </authorList>
    </citation>
    <scope>NUCLEOTIDE SEQUENCE</scope>
    <source>
        <strain evidence="1">NRRL 2769</strain>
    </source>
</reference>
<sequence length="178" mass="19112">MNAADDDVTPVHSAALGIWKGRYYDDVVVDTEDYFVIADYTVEHQRDGTGDCDCDVAGLGQESHVCFEGSIAADIVGVDVGVAAAVPVAVPVADVHYDVDGKADSDHGRADDEGTPIDLGVVDVDVDVDVEIDWSQQGVDCSKDSIDVEEQKKSRSEQMVVVERSQVHYRLATVLVSV</sequence>
<name>A0A9P6SX85_9FUNG</name>
<comment type="caution">
    <text evidence="1">The sequence shown here is derived from an EMBL/GenBank/DDBJ whole genome shotgun (WGS) entry which is preliminary data.</text>
</comment>